<evidence type="ECO:0000256" key="2">
    <source>
        <dbReference type="ARBA" id="ARBA00004906"/>
    </source>
</evidence>
<keyword evidence="8" id="KW-0539">Nucleus</keyword>
<dbReference type="InterPro" id="IPR046336">
    <property type="entry name" value="Lon_prtase_N_sf"/>
</dbReference>
<keyword evidence="5" id="KW-0479">Metal-binding</keyword>
<comment type="pathway">
    <text evidence="2">Protein modification; protein ubiquitination.</text>
</comment>
<feature type="domain" description="CULT" evidence="11">
    <location>
        <begin position="401"/>
        <end position="508"/>
    </location>
</feature>
<protein>
    <recommendedName>
        <fullName evidence="4">Protein cereblon</fullName>
    </recommendedName>
</protein>
<comment type="caution">
    <text evidence="12">The sequence shown here is derived from an EMBL/GenBank/DDBJ whole genome shotgun (WGS) entry which is preliminary data.</text>
</comment>
<keyword evidence="6" id="KW-0833">Ubl conjugation pathway</keyword>
<reference evidence="12 13" key="1">
    <citation type="submission" date="2024-02" db="EMBL/GenBank/DDBJ databases">
        <authorList>
            <person name="Daric V."/>
            <person name="Darras S."/>
        </authorList>
    </citation>
    <scope>NUCLEOTIDE SEQUENCE [LARGE SCALE GENOMIC DNA]</scope>
</reference>
<evidence type="ECO:0000259" key="11">
    <source>
        <dbReference type="PROSITE" id="PS51788"/>
    </source>
</evidence>
<dbReference type="Gene3D" id="2.30.130.40">
    <property type="entry name" value="LON domain-like"/>
    <property type="match status" value="1"/>
</dbReference>
<dbReference type="CDD" id="cd15777">
    <property type="entry name" value="CRBN_C_like"/>
    <property type="match status" value="1"/>
</dbReference>
<keyword evidence="13" id="KW-1185">Reference proteome</keyword>
<evidence type="ECO:0000313" key="13">
    <source>
        <dbReference type="Proteomes" id="UP001642483"/>
    </source>
</evidence>
<gene>
    <name evidence="12" type="ORF">CVLEPA_LOCUS20804</name>
</gene>
<keyword evidence="7" id="KW-0862">Zinc</keyword>
<feature type="compositionally biased region" description="Basic and acidic residues" evidence="9">
    <location>
        <begin position="1"/>
        <end position="13"/>
    </location>
</feature>
<evidence type="ECO:0000256" key="8">
    <source>
        <dbReference type="ARBA" id="ARBA00023242"/>
    </source>
</evidence>
<comment type="subcellular location">
    <subcellularLocation>
        <location evidence="1">Nucleus</location>
    </subcellularLocation>
</comment>
<feature type="compositionally biased region" description="Acidic residues" evidence="9">
    <location>
        <begin position="14"/>
        <end position="29"/>
    </location>
</feature>
<dbReference type="Proteomes" id="UP001642483">
    <property type="component" value="Unassembled WGS sequence"/>
</dbReference>
<feature type="domain" description="Lon N-terminal" evidence="10">
    <location>
        <begin position="155"/>
        <end position="402"/>
    </location>
</feature>
<dbReference type="Gene3D" id="1.20.58.1480">
    <property type="match status" value="1"/>
</dbReference>
<evidence type="ECO:0000313" key="12">
    <source>
        <dbReference type="EMBL" id="CAK8688838.1"/>
    </source>
</evidence>
<dbReference type="InterPro" id="IPR015947">
    <property type="entry name" value="PUA-like_sf"/>
</dbReference>
<dbReference type="Pfam" id="PF02190">
    <property type="entry name" value="LON_substr_bdg"/>
    <property type="match status" value="1"/>
</dbReference>
<feature type="region of interest" description="Disordered" evidence="9">
    <location>
        <begin position="510"/>
        <end position="534"/>
    </location>
</feature>
<dbReference type="InterPro" id="IPR004910">
    <property type="entry name" value="Yippee/Mis18/Cereblon"/>
</dbReference>
<evidence type="ECO:0000256" key="9">
    <source>
        <dbReference type="SAM" id="MobiDB-lite"/>
    </source>
</evidence>
<dbReference type="Pfam" id="PF03226">
    <property type="entry name" value="Yippee-Mis18"/>
    <property type="match status" value="1"/>
</dbReference>
<proteinExistence type="inferred from homology"/>
<dbReference type="PANTHER" id="PTHR46732">
    <property type="entry name" value="ATP-DEPENDENT PROTEASE LA (LON) DOMAIN PROTEIN"/>
    <property type="match status" value="1"/>
</dbReference>
<dbReference type="PROSITE" id="PS51788">
    <property type="entry name" value="CULT"/>
    <property type="match status" value="1"/>
</dbReference>
<evidence type="ECO:0000256" key="4">
    <source>
        <dbReference type="ARBA" id="ARBA00014394"/>
    </source>
</evidence>
<name>A0ABP0GAK6_CLALP</name>
<evidence type="ECO:0000259" key="10">
    <source>
        <dbReference type="PROSITE" id="PS51787"/>
    </source>
</evidence>
<dbReference type="PROSITE" id="PS51787">
    <property type="entry name" value="LON_N"/>
    <property type="match status" value="1"/>
</dbReference>
<dbReference type="PANTHER" id="PTHR46732:SF8">
    <property type="entry name" value="ATP-DEPENDENT PROTEASE LA (LON) DOMAIN PROTEIN"/>
    <property type="match status" value="1"/>
</dbReference>
<feature type="compositionally biased region" description="Acidic residues" evidence="9">
    <location>
        <begin position="56"/>
        <end position="76"/>
    </location>
</feature>
<accession>A0ABP0GAK6</accession>
<evidence type="ECO:0000256" key="7">
    <source>
        <dbReference type="ARBA" id="ARBA00022833"/>
    </source>
</evidence>
<comment type="similarity">
    <text evidence="3">Belongs to the CRBN family.</text>
</comment>
<feature type="region of interest" description="Disordered" evidence="9">
    <location>
        <begin position="1"/>
        <end position="83"/>
    </location>
</feature>
<evidence type="ECO:0000256" key="1">
    <source>
        <dbReference type="ARBA" id="ARBA00004123"/>
    </source>
</evidence>
<sequence>MSNSRPQRDRGNLDNEESADEAQADDRDDDDRAPVEGEEEDLVHQAQEQELLLVDDIVEIEESEEDDEDDGDDEQYQEVNAPPRRQRHFHRWRRWFIRRFAHHDPEDEEPDDNGDLEAPENITFDRNLPTAHSYLGEMEECSGVAYQEEDTYLTMNVLYFPDVVLIPGQNLPLHISRPNQVSMIRQVMQQADKTFGILTIKNTFNERNEIARKYYNIGCTAEIRSYQDREEYQITVLHLIVVGRQKFTVMKSQNQLDGNILAKVRIESDVELDNLGAGVGMSRNSRNAFITSKKNQPTNMESIHPTLNKTMCLNRHAAMSTSLSSWVYKLYDVDFLRMKIFKELKEWNSTLEQHQMPESATDFSYWVITNFPISDEWKLYLMHLKSAVQRLRCELNLIHKRSKLTCSSCGSMIADRKEVFSMSTSGPMAAYVNPGGAIHETLTLYKASGLSYRGRKSTEFSWFPGYAWTICECSSCGQHLGWKFTATTKHLIPQKFWGLTRYALSLVLSSSKGGPTRRESDEQSEFDPRSMTII</sequence>
<dbReference type="SMART" id="SM00464">
    <property type="entry name" value="LON"/>
    <property type="match status" value="1"/>
</dbReference>
<dbReference type="InterPro" id="IPR003111">
    <property type="entry name" value="Lon_prtase_N"/>
</dbReference>
<evidence type="ECO:0000256" key="5">
    <source>
        <dbReference type="ARBA" id="ARBA00022723"/>
    </source>
</evidence>
<dbReference type="InterPro" id="IPR034750">
    <property type="entry name" value="CULT"/>
</dbReference>
<evidence type="ECO:0000256" key="3">
    <source>
        <dbReference type="ARBA" id="ARBA00005293"/>
    </source>
</evidence>
<dbReference type="Gene3D" id="2.170.150.20">
    <property type="entry name" value="Peptide methionine sulfoxide reductase"/>
    <property type="match status" value="1"/>
</dbReference>
<organism evidence="12 13">
    <name type="scientific">Clavelina lepadiformis</name>
    <name type="common">Light-bulb sea squirt</name>
    <name type="synonym">Ascidia lepadiformis</name>
    <dbReference type="NCBI Taxonomy" id="159417"/>
    <lineage>
        <taxon>Eukaryota</taxon>
        <taxon>Metazoa</taxon>
        <taxon>Chordata</taxon>
        <taxon>Tunicata</taxon>
        <taxon>Ascidiacea</taxon>
        <taxon>Aplousobranchia</taxon>
        <taxon>Clavelinidae</taxon>
        <taxon>Clavelina</taxon>
    </lineage>
</organism>
<dbReference type="SUPFAM" id="SSF88697">
    <property type="entry name" value="PUA domain-like"/>
    <property type="match status" value="1"/>
</dbReference>
<evidence type="ECO:0000256" key="6">
    <source>
        <dbReference type="ARBA" id="ARBA00022786"/>
    </source>
</evidence>
<dbReference type="EMBL" id="CAWYQH010000108">
    <property type="protein sequence ID" value="CAK8688838.1"/>
    <property type="molecule type" value="Genomic_DNA"/>
</dbReference>